<evidence type="ECO:0000313" key="13">
    <source>
        <dbReference type="EMBL" id="MFC7147739.1"/>
    </source>
</evidence>
<comment type="function">
    <text evidence="8">Catalyzes the aldol cleavage of 4-hydroxy-4-methyl-2-oxoglutarate (HMG) into 2 molecules of pyruvate. Also contains a secondary oxaloacetate (OAA) decarboxylase activity due to the common pyruvate enolate transition state formed following C-C bond cleavage in the retro-aldol and decarboxylation reactions.</text>
</comment>
<evidence type="ECO:0000256" key="6">
    <source>
        <dbReference type="ARBA" id="ARBA00012947"/>
    </source>
</evidence>
<comment type="catalytic activity">
    <reaction evidence="12">
        <text>oxaloacetate + H(+) = pyruvate + CO2</text>
        <dbReference type="Rhea" id="RHEA:15641"/>
        <dbReference type="ChEBI" id="CHEBI:15361"/>
        <dbReference type="ChEBI" id="CHEBI:15378"/>
        <dbReference type="ChEBI" id="CHEBI:16452"/>
        <dbReference type="ChEBI" id="CHEBI:16526"/>
        <dbReference type="EC" id="4.1.1.112"/>
    </reaction>
</comment>
<accession>A0ABW2F6Q4</accession>
<name>A0ABW2F6Q4_9BACL</name>
<comment type="catalytic activity">
    <reaction evidence="1">
        <text>4-hydroxy-4-methyl-2-oxoglutarate = 2 pyruvate</text>
        <dbReference type="Rhea" id="RHEA:22748"/>
        <dbReference type="ChEBI" id="CHEBI:15361"/>
        <dbReference type="ChEBI" id="CHEBI:58276"/>
        <dbReference type="EC" id="4.1.3.17"/>
    </reaction>
</comment>
<gene>
    <name evidence="13" type="ORF">ACFQMJ_04235</name>
</gene>
<dbReference type="CDD" id="cd16841">
    <property type="entry name" value="RraA_family"/>
    <property type="match status" value="1"/>
</dbReference>
<evidence type="ECO:0000256" key="1">
    <source>
        <dbReference type="ARBA" id="ARBA00001342"/>
    </source>
</evidence>
<organism evidence="13 14">
    <name type="scientific">Cohnella cellulosilytica</name>
    <dbReference type="NCBI Taxonomy" id="986710"/>
    <lineage>
        <taxon>Bacteria</taxon>
        <taxon>Bacillati</taxon>
        <taxon>Bacillota</taxon>
        <taxon>Bacilli</taxon>
        <taxon>Bacillales</taxon>
        <taxon>Paenibacillaceae</taxon>
        <taxon>Cohnella</taxon>
    </lineage>
</organism>
<comment type="similarity">
    <text evidence="3">Belongs to the class II aldolase/RraA-like family.</text>
</comment>
<evidence type="ECO:0000256" key="10">
    <source>
        <dbReference type="ARBA" id="ARBA00030169"/>
    </source>
</evidence>
<dbReference type="InterPro" id="IPR036704">
    <property type="entry name" value="RraA/RraA-like_sf"/>
</dbReference>
<evidence type="ECO:0000256" key="2">
    <source>
        <dbReference type="ARBA" id="ARBA00001968"/>
    </source>
</evidence>
<reference evidence="14" key="1">
    <citation type="journal article" date="2019" name="Int. J. Syst. Evol. Microbiol.">
        <title>The Global Catalogue of Microorganisms (GCM) 10K type strain sequencing project: providing services to taxonomists for standard genome sequencing and annotation.</title>
        <authorList>
            <consortium name="The Broad Institute Genomics Platform"/>
            <consortium name="The Broad Institute Genome Sequencing Center for Infectious Disease"/>
            <person name="Wu L."/>
            <person name="Ma J."/>
        </authorList>
    </citation>
    <scope>NUCLEOTIDE SEQUENCE [LARGE SCALE GENOMIC DNA]</scope>
    <source>
        <strain evidence="14">KCTC 12907</strain>
    </source>
</reference>
<keyword evidence="14" id="KW-1185">Reference proteome</keyword>
<sequence>MPQQGFRVYTERAMPSAELVGRFRKVVTPHISDNMSRLHAIAAGLRPFHREGRLLGAALTVKTRPGDNLLVHKAIDMALPGDVIVVDAGGDVTNSIVGEIMLRLAESKGIAGFIIDGAIRDTAAFSAGDFPVYARGVTHRGPYKDGPGEINVPISVGGMLVKPGDIIVGDEDGLAVVPLEEAEALLQSIEAQQIREEKMLREAASGEADRSWVDETLRLKGCEVIDGKYDFSR</sequence>
<dbReference type="InterPro" id="IPR005493">
    <property type="entry name" value="RraA/RraA-like"/>
</dbReference>
<comment type="subunit">
    <text evidence="4">Homotrimer.</text>
</comment>
<evidence type="ECO:0000256" key="5">
    <source>
        <dbReference type="ARBA" id="ARBA00012213"/>
    </source>
</evidence>
<evidence type="ECO:0000256" key="8">
    <source>
        <dbReference type="ARBA" id="ARBA00025046"/>
    </source>
</evidence>
<dbReference type="SUPFAM" id="SSF89562">
    <property type="entry name" value="RraA-like"/>
    <property type="match status" value="1"/>
</dbReference>
<dbReference type="NCBIfam" id="NF004850">
    <property type="entry name" value="PRK06201.1"/>
    <property type="match status" value="1"/>
</dbReference>
<protein>
    <recommendedName>
        <fullName evidence="7">Putative 4-hydroxy-4-methyl-2-oxoglutarate aldolase</fullName>
        <ecNumber evidence="6">4.1.1.112</ecNumber>
        <ecNumber evidence="5">4.1.3.17</ecNumber>
    </recommendedName>
    <alternativeName>
        <fullName evidence="11">Oxaloacetate decarboxylase</fullName>
    </alternativeName>
    <alternativeName>
        <fullName evidence="9">Regulator of ribonuclease activity homolog</fullName>
    </alternativeName>
    <alternativeName>
        <fullName evidence="10">RraA-like protein</fullName>
    </alternativeName>
</protein>
<dbReference type="RefSeq" id="WP_378048152.1">
    <property type="nucleotide sequence ID" value="NZ_JBHMDN010000016.1"/>
</dbReference>
<evidence type="ECO:0000256" key="12">
    <source>
        <dbReference type="ARBA" id="ARBA00047973"/>
    </source>
</evidence>
<dbReference type="EC" id="4.1.1.112" evidence="6"/>
<evidence type="ECO:0000256" key="4">
    <source>
        <dbReference type="ARBA" id="ARBA00011233"/>
    </source>
</evidence>
<dbReference type="Proteomes" id="UP001596378">
    <property type="component" value="Unassembled WGS sequence"/>
</dbReference>
<evidence type="ECO:0000256" key="7">
    <source>
        <dbReference type="ARBA" id="ARBA00016549"/>
    </source>
</evidence>
<dbReference type="EMBL" id="JBHTAI010000002">
    <property type="protein sequence ID" value="MFC7147739.1"/>
    <property type="molecule type" value="Genomic_DNA"/>
</dbReference>
<evidence type="ECO:0000256" key="3">
    <source>
        <dbReference type="ARBA" id="ARBA00008621"/>
    </source>
</evidence>
<comment type="cofactor">
    <cofactor evidence="2">
        <name>a divalent metal cation</name>
        <dbReference type="ChEBI" id="CHEBI:60240"/>
    </cofactor>
</comment>
<dbReference type="PANTHER" id="PTHR33254">
    <property type="entry name" value="4-HYDROXY-4-METHYL-2-OXOGLUTARATE ALDOLASE 3-RELATED"/>
    <property type="match status" value="1"/>
</dbReference>
<proteinExistence type="inferred from homology"/>
<comment type="caution">
    <text evidence="13">The sequence shown here is derived from an EMBL/GenBank/DDBJ whole genome shotgun (WGS) entry which is preliminary data.</text>
</comment>
<evidence type="ECO:0000313" key="14">
    <source>
        <dbReference type="Proteomes" id="UP001596378"/>
    </source>
</evidence>
<dbReference type="EC" id="4.1.3.17" evidence="5"/>
<dbReference type="PANTHER" id="PTHR33254:SF4">
    <property type="entry name" value="4-HYDROXY-4-METHYL-2-OXOGLUTARATE ALDOLASE 3-RELATED"/>
    <property type="match status" value="1"/>
</dbReference>
<dbReference type="Pfam" id="PF03737">
    <property type="entry name" value="RraA-like"/>
    <property type="match status" value="1"/>
</dbReference>
<evidence type="ECO:0000256" key="11">
    <source>
        <dbReference type="ARBA" id="ARBA00032305"/>
    </source>
</evidence>
<evidence type="ECO:0000256" key="9">
    <source>
        <dbReference type="ARBA" id="ARBA00029596"/>
    </source>
</evidence>
<dbReference type="Gene3D" id="3.50.30.40">
    <property type="entry name" value="Ribonuclease E inhibitor RraA/RraA-like"/>
    <property type="match status" value="1"/>
</dbReference>